<dbReference type="NCBIfam" id="TIGR01011">
    <property type="entry name" value="rpsB_bact"/>
    <property type="match status" value="1"/>
</dbReference>
<proteinExistence type="inferred from homology"/>
<evidence type="ECO:0000256" key="6">
    <source>
        <dbReference type="RuleBase" id="RU003631"/>
    </source>
</evidence>
<dbReference type="GO" id="GO:0003735">
    <property type="term" value="F:structural constituent of ribosome"/>
    <property type="evidence" value="ECO:0007669"/>
    <property type="project" value="InterPro"/>
</dbReference>
<keyword evidence="2 5" id="KW-0689">Ribosomal protein</keyword>
<evidence type="ECO:0000313" key="8">
    <source>
        <dbReference type="Proteomes" id="UP000034789"/>
    </source>
</evidence>
<evidence type="ECO:0000256" key="2">
    <source>
        <dbReference type="ARBA" id="ARBA00022980"/>
    </source>
</evidence>
<comment type="similarity">
    <text evidence="1 5 6">Belongs to the universal ribosomal protein uS2 family.</text>
</comment>
<name>A0A0G1YXR8_9BACT</name>
<dbReference type="PANTHER" id="PTHR12534">
    <property type="entry name" value="30S RIBOSOMAL PROTEIN S2 PROKARYOTIC AND ORGANELLAR"/>
    <property type="match status" value="1"/>
</dbReference>
<dbReference type="InterPro" id="IPR001865">
    <property type="entry name" value="Ribosomal_uS2"/>
</dbReference>
<dbReference type="InterPro" id="IPR005706">
    <property type="entry name" value="Ribosomal_uS2_bac/mit/plastid"/>
</dbReference>
<evidence type="ECO:0000256" key="5">
    <source>
        <dbReference type="HAMAP-Rule" id="MF_00291"/>
    </source>
</evidence>
<dbReference type="AlphaFoldDB" id="A0A0G1YXR8"/>
<dbReference type="PROSITE" id="PS00963">
    <property type="entry name" value="RIBOSOMAL_S2_2"/>
    <property type="match status" value="1"/>
</dbReference>
<reference evidence="7 8" key="1">
    <citation type="journal article" date="2015" name="Nature">
        <title>rRNA introns, odd ribosomes, and small enigmatic genomes across a large radiation of phyla.</title>
        <authorList>
            <person name="Brown C.T."/>
            <person name="Hug L.A."/>
            <person name="Thomas B.C."/>
            <person name="Sharon I."/>
            <person name="Castelle C.J."/>
            <person name="Singh A."/>
            <person name="Wilkins M.J."/>
            <person name="Williams K.H."/>
            <person name="Banfield J.F."/>
        </authorList>
    </citation>
    <scope>NUCLEOTIDE SEQUENCE [LARGE SCALE GENOMIC DNA]</scope>
</reference>
<accession>A0A0G1YXR8</accession>
<dbReference type="Pfam" id="PF00318">
    <property type="entry name" value="Ribosomal_S2"/>
    <property type="match status" value="1"/>
</dbReference>
<evidence type="ECO:0000256" key="1">
    <source>
        <dbReference type="ARBA" id="ARBA00006242"/>
    </source>
</evidence>
<gene>
    <name evidence="5" type="primary">rpsB</name>
    <name evidence="7" type="ORF">UY98_C0001G0017</name>
</gene>
<dbReference type="GO" id="GO:0006412">
    <property type="term" value="P:translation"/>
    <property type="evidence" value="ECO:0007669"/>
    <property type="project" value="UniProtKB-UniRule"/>
</dbReference>
<keyword evidence="3 5" id="KW-0687">Ribonucleoprotein</keyword>
<evidence type="ECO:0000256" key="4">
    <source>
        <dbReference type="ARBA" id="ARBA00035256"/>
    </source>
</evidence>
<dbReference type="PRINTS" id="PR00395">
    <property type="entry name" value="RIBOSOMALS2"/>
</dbReference>
<dbReference type="CDD" id="cd01425">
    <property type="entry name" value="RPS2"/>
    <property type="match status" value="1"/>
</dbReference>
<dbReference type="Proteomes" id="UP000034789">
    <property type="component" value="Unassembled WGS sequence"/>
</dbReference>
<evidence type="ECO:0000313" key="7">
    <source>
        <dbReference type="EMBL" id="KKW47970.1"/>
    </source>
</evidence>
<dbReference type="Gene3D" id="1.10.287.610">
    <property type="entry name" value="Helix hairpin bin"/>
    <property type="match status" value="1"/>
</dbReference>
<organism evidence="7 8">
    <name type="scientific">Candidatus Kaiserbacteria bacterium GW2011_GWA2_58_9</name>
    <dbReference type="NCBI Taxonomy" id="1618672"/>
    <lineage>
        <taxon>Bacteria</taxon>
        <taxon>Candidatus Kaiseribacteriota</taxon>
    </lineage>
</organism>
<dbReference type="Gene3D" id="3.40.50.10490">
    <property type="entry name" value="Glucose-6-phosphate isomerase like protein, domain 1"/>
    <property type="match status" value="1"/>
</dbReference>
<dbReference type="InterPro" id="IPR018130">
    <property type="entry name" value="Ribosomal_uS2_CS"/>
</dbReference>
<sequence>MRFGKPKKKILLRDNSAFVSIFRMLADIQTLFDAGAHFALPRSRRHPSASLYLFGTKDRTDIFDLEETERRLEAARAFVRSLSGKSLLFVGGKHEAVEAVKAAAAKAGAPYVAGRWIGGTLTNFKNIRKRIDRLQKLMDERERGELEKYTKRERLLIDREIDELLARFGGLVSMAELPGALFVVDTRHEDTAVREANQLGIPVVGLASSDCDFSLVQYPVPANDTSVKSVRLVCGEIADAYLESKKSEIRDPKSEKKEP</sequence>
<dbReference type="HAMAP" id="MF_00291_B">
    <property type="entry name" value="Ribosomal_uS2_B"/>
    <property type="match status" value="1"/>
</dbReference>
<evidence type="ECO:0000256" key="3">
    <source>
        <dbReference type="ARBA" id="ARBA00023274"/>
    </source>
</evidence>
<dbReference type="InterPro" id="IPR023591">
    <property type="entry name" value="Ribosomal_uS2_flav_dom_sf"/>
</dbReference>
<dbReference type="SUPFAM" id="SSF52313">
    <property type="entry name" value="Ribosomal protein S2"/>
    <property type="match status" value="1"/>
</dbReference>
<protein>
    <recommendedName>
        <fullName evidence="4 5">Small ribosomal subunit protein uS2</fullName>
    </recommendedName>
</protein>
<dbReference type="GO" id="GO:0022627">
    <property type="term" value="C:cytosolic small ribosomal subunit"/>
    <property type="evidence" value="ECO:0007669"/>
    <property type="project" value="TreeGrafter"/>
</dbReference>
<dbReference type="EMBL" id="LCSD01000001">
    <property type="protein sequence ID" value="KKW47970.1"/>
    <property type="molecule type" value="Genomic_DNA"/>
</dbReference>
<comment type="caution">
    <text evidence="7">The sequence shown here is derived from an EMBL/GenBank/DDBJ whole genome shotgun (WGS) entry which is preliminary data.</text>
</comment>
<dbReference type="PANTHER" id="PTHR12534:SF0">
    <property type="entry name" value="SMALL RIBOSOMAL SUBUNIT PROTEIN US2M"/>
    <property type="match status" value="1"/>
</dbReference>